<dbReference type="OrthoDB" id="9113703at2"/>
<feature type="transmembrane region" description="Helical" evidence="1">
    <location>
        <begin position="20"/>
        <end position="41"/>
    </location>
</feature>
<proteinExistence type="predicted"/>
<evidence type="ECO:0000313" key="2">
    <source>
        <dbReference type="EMBL" id="NLP63347.1"/>
    </source>
</evidence>
<evidence type="ECO:0000256" key="1">
    <source>
        <dbReference type="SAM" id="Phobius"/>
    </source>
</evidence>
<keyword evidence="3" id="KW-1185">Reference proteome</keyword>
<comment type="caution">
    <text evidence="2">The sequence shown here is derived from an EMBL/GenBank/DDBJ whole genome shotgun (WGS) entry which is preliminary data.</text>
</comment>
<sequence length="47" mass="5609">MKREHEGRRHLFLHDLKWTVILWCVGFGATALLVLPFHFLVMAMMKK</sequence>
<reference evidence="2" key="2">
    <citation type="submission" date="2020-04" db="EMBL/GenBank/DDBJ databases">
        <authorList>
            <person name="Alexandrino P."/>
            <person name="Mendonca T."/>
            <person name="Guaman L."/>
            <person name="Cherix J."/>
            <person name="Lozano-Sakalauskas G."/>
            <person name="Fujita A."/>
            <person name="Filho E.R."/>
            <person name="Long P."/>
            <person name="Padilla G."/>
            <person name="Taciro M.K."/>
            <person name="Gomez J.G."/>
            <person name="Silva L.F."/>
            <person name="Torres M."/>
        </authorList>
    </citation>
    <scope>NUCLEOTIDE SEQUENCE</scope>
    <source>
        <strain evidence="2">LMG 19450</strain>
    </source>
</reference>
<evidence type="ECO:0000313" key="3">
    <source>
        <dbReference type="Proteomes" id="UP000030460"/>
    </source>
</evidence>
<dbReference type="RefSeq" id="WP_161790833.1">
    <property type="nucleotide sequence ID" value="NZ_CADFGF010000005.1"/>
</dbReference>
<gene>
    <name evidence="2" type="ORF">NH14_019680</name>
</gene>
<organism evidence="2 3">
    <name type="scientific">Paraburkholderia sacchari</name>
    <dbReference type="NCBI Taxonomy" id="159450"/>
    <lineage>
        <taxon>Bacteria</taxon>
        <taxon>Pseudomonadati</taxon>
        <taxon>Pseudomonadota</taxon>
        <taxon>Betaproteobacteria</taxon>
        <taxon>Burkholderiales</taxon>
        <taxon>Burkholderiaceae</taxon>
        <taxon>Paraburkholderia</taxon>
    </lineage>
</organism>
<accession>A0A8T6ZDR2</accession>
<dbReference type="AlphaFoldDB" id="A0A8T6ZDR2"/>
<name>A0A8T6ZDR2_9BURK</name>
<dbReference type="EMBL" id="JTDB02000005">
    <property type="protein sequence ID" value="NLP63347.1"/>
    <property type="molecule type" value="Genomic_DNA"/>
</dbReference>
<protein>
    <submittedName>
        <fullName evidence="2">Uncharacterized protein</fullName>
    </submittedName>
</protein>
<reference evidence="2" key="1">
    <citation type="journal article" date="2015" name="Genome Announc.">
        <title>Draft Genome Sequence of the Polyhydroxyalkanoate-Producing Bacterium Burkholderia sacchari LMG 19450 Isolated from Brazilian Sugarcane Plantation Soil.</title>
        <authorList>
            <person name="Alexandrino P.M."/>
            <person name="Mendonca T.T."/>
            <person name="Guaman Bautista L.P."/>
            <person name="Cherix J."/>
            <person name="Lozano-Sakalauskas G.C."/>
            <person name="Fujita A."/>
            <person name="Ramos Filho E."/>
            <person name="Long P."/>
            <person name="Padilla G."/>
            <person name="Taciro M.K."/>
            <person name="Gomez J.G."/>
            <person name="Silva L.F."/>
        </authorList>
    </citation>
    <scope>NUCLEOTIDE SEQUENCE</scope>
    <source>
        <strain evidence="2">LMG 19450</strain>
    </source>
</reference>
<keyword evidence="1" id="KW-0472">Membrane</keyword>
<keyword evidence="1" id="KW-0812">Transmembrane</keyword>
<keyword evidence="1" id="KW-1133">Transmembrane helix</keyword>
<dbReference type="Proteomes" id="UP000030460">
    <property type="component" value="Unassembled WGS sequence"/>
</dbReference>